<feature type="domain" description="Nucleolus and neural progenitor protein-like N-terminal" evidence="2">
    <location>
        <begin position="24"/>
        <end position="214"/>
    </location>
</feature>
<dbReference type="AlphaFoldDB" id="A0A8C7X5Y6"/>
<dbReference type="GO" id="GO:0005634">
    <property type="term" value="C:nucleus"/>
    <property type="evidence" value="ECO:0007669"/>
    <property type="project" value="TreeGrafter"/>
</dbReference>
<dbReference type="InterPro" id="IPR052835">
    <property type="entry name" value="Nepro"/>
</dbReference>
<protein>
    <submittedName>
        <fullName evidence="3">Nucleolus and neural progenitor protein</fullName>
    </submittedName>
</protein>
<dbReference type="GO" id="GO:0045747">
    <property type="term" value="P:positive regulation of Notch signaling pathway"/>
    <property type="evidence" value="ECO:0007669"/>
    <property type="project" value="TreeGrafter"/>
</dbReference>
<reference evidence="3" key="1">
    <citation type="submission" date="2025-08" db="UniProtKB">
        <authorList>
            <consortium name="Ensembl"/>
        </authorList>
    </citation>
    <scope>IDENTIFICATION</scope>
</reference>
<feature type="compositionally biased region" description="Polar residues" evidence="1">
    <location>
        <begin position="448"/>
        <end position="459"/>
    </location>
</feature>
<reference evidence="3" key="2">
    <citation type="submission" date="2025-09" db="UniProtKB">
        <authorList>
            <consortium name="Ensembl"/>
        </authorList>
    </citation>
    <scope>IDENTIFICATION</scope>
</reference>
<proteinExistence type="predicted"/>
<dbReference type="GeneTree" id="ENSGT00390000007644"/>
<sequence length="473" mass="53350">MVLRSHCLVDFRTLESSSMAAAPWNRVNIPFPAAVSCVRVPFTSTSACKVKSVCAGNETVLKLVRCEVLQTEVRVLYELLHVLHNSFRSNKTLQALRQVEQCVNRLKMMRLEDALQELADLCPNKAQRGLGLKTGECSVPSQPTLEWTCLKVLGAAELLSCCLQRCSRAFLLSRQQLRCEEFIVLNVVITSMLSRLWVIFRGMLSGLSALYPPLLELLGDVSRARPMPYLAQNSLPADMPATPGPSRSVLPRKHPTVGAAQKTRGQQSGKKASWRRREDLGVAVERDLENHTDIKPCFNILRKAKPLQEEKELTFRKQLREARSFACLSAHLQDMIVWFKSHRMQREKRLLTFLHLKCLKMKCLEAAGHDVHRKLRFLRQEVSWASSPPGSKKKRLHFCAVIRRRRSARSVLGLRRGRRLSGGGGRKKAPTVKPRKTAVTELNRDEQQSTPELPLQTTGSHDDIDAIFASVGL</sequence>
<dbReference type="Proteomes" id="UP000694383">
    <property type="component" value="Unplaced"/>
</dbReference>
<dbReference type="Ensembl" id="ENSOSIT00000009140.1">
    <property type="protein sequence ID" value="ENSOSIP00000008577.1"/>
    <property type="gene ID" value="ENSOSIG00000005501.1"/>
</dbReference>
<evidence type="ECO:0000259" key="2">
    <source>
        <dbReference type="Pfam" id="PF14780"/>
    </source>
</evidence>
<accession>A0A8C7X5Y6</accession>
<feature type="region of interest" description="Disordered" evidence="1">
    <location>
        <begin position="233"/>
        <end position="275"/>
    </location>
</feature>
<evidence type="ECO:0000256" key="1">
    <source>
        <dbReference type="SAM" id="MobiDB-lite"/>
    </source>
</evidence>
<name>A0A8C7X5Y6_9TELE</name>
<dbReference type="Pfam" id="PF14780">
    <property type="entry name" value="NEPRO_N"/>
    <property type="match status" value="1"/>
</dbReference>
<dbReference type="InterPro" id="IPR027951">
    <property type="entry name" value="Nepro_N"/>
</dbReference>
<dbReference type="PANTHER" id="PTHR34761:SF1">
    <property type="entry name" value="NUCLEOLUS AND NEURAL PROGENITOR PROTEIN"/>
    <property type="match status" value="1"/>
</dbReference>
<dbReference type="PANTHER" id="PTHR34761">
    <property type="entry name" value="NUCLEOLUS AND NEURAL PROGENITOR PROTEIN"/>
    <property type="match status" value="1"/>
</dbReference>
<feature type="region of interest" description="Disordered" evidence="1">
    <location>
        <begin position="415"/>
        <end position="459"/>
    </location>
</feature>
<keyword evidence="4" id="KW-1185">Reference proteome</keyword>
<organism evidence="3 4">
    <name type="scientific">Oryzias sinensis</name>
    <name type="common">Chinese medaka</name>
    <dbReference type="NCBI Taxonomy" id="183150"/>
    <lineage>
        <taxon>Eukaryota</taxon>
        <taxon>Metazoa</taxon>
        <taxon>Chordata</taxon>
        <taxon>Craniata</taxon>
        <taxon>Vertebrata</taxon>
        <taxon>Euteleostomi</taxon>
        <taxon>Actinopterygii</taxon>
        <taxon>Neopterygii</taxon>
        <taxon>Teleostei</taxon>
        <taxon>Neoteleostei</taxon>
        <taxon>Acanthomorphata</taxon>
        <taxon>Ovalentaria</taxon>
        <taxon>Atherinomorphae</taxon>
        <taxon>Beloniformes</taxon>
        <taxon>Adrianichthyidae</taxon>
        <taxon>Oryziinae</taxon>
        <taxon>Oryzias</taxon>
    </lineage>
</organism>
<evidence type="ECO:0000313" key="4">
    <source>
        <dbReference type="Proteomes" id="UP000694383"/>
    </source>
</evidence>
<feature type="compositionally biased region" description="Basic residues" evidence="1">
    <location>
        <begin position="415"/>
        <end position="436"/>
    </location>
</feature>
<evidence type="ECO:0000313" key="3">
    <source>
        <dbReference type="Ensembl" id="ENSOSIP00000008577.1"/>
    </source>
</evidence>